<dbReference type="OMA" id="VRYYELQ"/>
<evidence type="ECO:0000256" key="11">
    <source>
        <dbReference type="SAM" id="SignalP"/>
    </source>
</evidence>
<comment type="similarity">
    <text evidence="3">Belongs to the UCMA family.</text>
</comment>
<evidence type="ECO:0000256" key="8">
    <source>
        <dbReference type="ARBA" id="ARBA00022729"/>
    </source>
</evidence>
<evidence type="ECO:0000256" key="3">
    <source>
        <dbReference type="ARBA" id="ARBA00011000"/>
    </source>
</evidence>
<feature type="signal peptide" evidence="11">
    <location>
        <begin position="1"/>
        <end position="26"/>
    </location>
</feature>
<comment type="subcellular location">
    <subcellularLocation>
        <location evidence="2">Secreted</location>
        <location evidence="2">Extracellular space</location>
        <location evidence="2">Extracellular matrix</location>
    </subcellularLocation>
</comment>
<dbReference type="Pfam" id="PF17085">
    <property type="entry name" value="UCMA"/>
    <property type="match status" value="1"/>
</dbReference>
<evidence type="ECO:0000256" key="7">
    <source>
        <dbReference type="ARBA" id="ARBA00022641"/>
    </source>
</evidence>
<keyword evidence="5" id="KW-0964">Secreted</keyword>
<evidence type="ECO:0000256" key="10">
    <source>
        <dbReference type="SAM" id="MobiDB-lite"/>
    </source>
</evidence>
<sequence length="133" mass="15497">MSWTQVIFVSLCATVLILSLSSGTDSARVPGAAKAMVPKGSARGVFMPEADASTFFKSRGRRSTRHQAELHAEQRVKKAAKARRIELIEEQRHKYENYVEEVHDEQNERTRETTEQYREYQYDGQYPRYDWHD</sequence>
<dbReference type="OrthoDB" id="8907123at2759"/>
<dbReference type="PANTHER" id="PTHR28647">
    <property type="entry name" value="UNIQUE CARTILAGE MATRIX-ASSOCIATED PROTEIN"/>
    <property type="match status" value="1"/>
</dbReference>
<dbReference type="Ensembl" id="ENSGMOT00000060945.1">
    <property type="protein sequence ID" value="ENSGMOP00000028301.1"/>
    <property type="gene ID" value="ENSGMOG00000030838.1"/>
</dbReference>
<feature type="chain" id="PRO_5034897220" description="Unique cartilage matrix-associated protein" evidence="11">
    <location>
        <begin position="27"/>
        <end position="133"/>
    </location>
</feature>
<accession>A0A8C5A9Q6</accession>
<keyword evidence="9" id="KW-0175">Coiled coil</keyword>
<name>A0A8C5A9Q6_GADMO</name>
<evidence type="ECO:0000256" key="1">
    <source>
        <dbReference type="ARBA" id="ARBA00002111"/>
    </source>
</evidence>
<reference evidence="12" key="2">
    <citation type="submission" date="2025-09" db="UniProtKB">
        <authorList>
            <consortium name="Ensembl"/>
        </authorList>
    </citation>
    <scope>IDENTIFICATION</scope>
</reference>
<evidence type="ECO:0000256" key="9">
    <source>
        <dbReference type="ARBA" id="ARBA00023054"/>
    </source>
</evidence>
<evidence type="ECO:0000256" key="4">
    <source>
        <dbReference type="ARBA" id="ARBA00013765"/>
    </source>
</evidence>
<dbReference type="GO" id="GO:0045667">
    <property type="term" value="P:regulation of osteoblast differentiation"/>
    <property type="evidence" value="ECO:0007669"/>
    <property type="project" value="InterPro"/>
</dbReference>
<reference evidence="12" key="1">
    <citation type="submission" date="2025-08" db="UniProtKB">
        <authorList>
            <consortium name="Ensembl"/>
        </authorList>
    </citation>
    <scope>IDENTIFICATION</scope>
</reference>
<keyword evidence="7" id="KW-0765">Sulfation</keyword>
<comment type="function">
    <text evidence="1">May be involved in the negative control of osteogenic differentiation of osteochondrogenic precursor cells in peripheral zones of fetal cartilage and at the cartilage-bone interface.</text>
</comment>
<feature type="region of interest" description="Disordered" evidence="10">
    <location>
        <begin position="99"/>
        <end position="119"/>
    </location>
</feature>
<evidence type="ECO:0000256" key="5">
    <source>
        <dbReference type="ARBA" id="ARBA00022525"/>
    </source>
</evidence>
<dbReference type="Proteomes" id="UP000694546">
    <property type="component" value="Chromosome 19"/>
</dbReference>
<evidence type="ECO:0000313" key="12">
    <source>
        <dbReference type="Ensembl" id="ENSGMOP00000028301.1"/>
    </source>
</evidence>
<dbReference type="PANTHER" id="PTHR28647:SF2">
    <property type="entry name" value="UNIQUE CARTILAGE MATRIX-ASSOCIATED PROTEIN"/>
    <property type="match status" value="1"/>
</dbReference>
<dbReference type="AlphaFoldDB" id="A0A8C5A9Q6"/>
<keyword evidence="6" id="KW-0272">Extracellular matrix</keyword>
<dbReference type="InterPro" id="IPR031386">
    <property type="entry name" value="UCMA"/>
</dbReference>
<organism evidence="12 13">
    <name type="scientific">Gadus morhua</name>
    <name type="common">Atlantic cod</name>
    <dbReference type="NCBI Taxonomy" id="8049"/>
    <lineage>
        <taxon>Eukaryota</taxon>
        <taxon>Metazoa</taxon>
        <taxon>Chordata</taxon>
        <taxon>Craniata</taxon>
        <taxon>Vertebrata</taxon>
        <taxon>Euteleostomi</taxon>
        <taxon>Actinopterygii</taxon>
        <taxon>Neopterygii</taxon>
        <taxon>Teleostei</taxon>
        <taxon>Neoteleostei</taxon>
        <taxon>Acanthomorphata</taxon>
        <taxon>Zeiogadaria</taxon>
        <taxon>Gadariae</taxon>
        <taxon>Gadiformes</taxon>
        <taxon>Gadoidei</taxon>
        <taxon>Gadidae</taxon>
        <taxon>Gadus</taxon>
    </lineage>
</organism>
<dbReference type="GeneTree" id="ENSGT00390000011492"/>
<protein>
    <recommendedName>
        <fullName evidence="4">Unique cartilage matrix-associated protein</fullName>
    </recommendedName>
</protein>
<evidence type="ECO:0000256" key="2">
    <source>
        <dbReference type="ARBA" id="ARBA00004498"/>
    </source>
</evidence>
<keyword evidence="13" id="KW-1185">Reference proteome</keyword>
<evidence type="ECO:0000256" key="6">
    <source>
        <dbReference type="ARBA" id="ARBA00022530"/>
    </source>
</evidence>
<gene>
    <name evidence="12" type="primary">UCMA</name>
    <name evidence="12" type="synonym">ucmaa</name>
</gene>
<keyword evidence="8 11" id="KW-0732">Signal</keyword>
<proteinExistence type="inferred from homology"/>
<evidence type="ECO:0000313" key="13">
    <source>
        <dbReference type="Proteomes" id="UP000694546"/>
    </source>
</evidence>
<dbReference type="GO" id="GO:0048706">
    <property type="term" value="P:embryonic skeletal system development"/>
    <property type="evidence" value="ECO:0007669"/>
    <property type="project" value="TreeGrafter"/>
</dbReference>
<dbReference type="GO" id="GO:0031012">
    <property type="term" value="C:extracellular matrix"/>
    <property type="evidence" value="ECO:0007669"/>
    <property type="project" value="TreeGrafter"/>
</dbReference>